<proteinExistence type="predicted"/>
<protein>
    <submittedName>
        <fullName evidence="1">Uncharacterized protein</fullName>
    </submittedName>
</protein>
<reference evidence="2" key="2">
    <citation type="submission" date="2015-01" db="EMBL/GenBank/DDBJ databases">
        <title>Evolutionary Origins and Diversification of the Mycorrhizal Mutualists.</title>
        <authorList>
            <consortium name="DOE Joint Genome Institute"/>
            <consortium name="Mycorrhizal Genomics Consortium"/>
            <person name="Kohler A."/>
            <person name="Kuo A."/>
            <person name="Nagy L.G."/>
            <person name="Floudas D."/>
            <person name="Copeland A."/>
            <person name="Barry K.W."/>
            <person name="Cichocki N."/>
            <person name="Veneault-Fourrey C."/>
            <person name="LaButti K."/>
            <person name="Lindquist E.A."/>
            <person name="Lipzen A."/>
            <person name="Lundell T."/>
            <person name="Morin E."/>
            <person name="Murat C."/>
            <person name="Riley R."/>
            <person name="Ohm R."/>
            <person name="Sun H."/>
            <person name="Tunlid A."/>
            <person name="Henrissat B."/>
            <person name="Grigoriev I.V."/>
            <person name="Hibbett D.S."/>
            <person name="Martin F."/>
        </authorList>
    </citation>
    <scope>NUCLEOTIDE SEQUENCE [LARGE SCALE GENOMIC DNA]</scope>
    <source>
        <strain evidence="2">UH-Slu-Lm8-n1</strain>
    </source>
</reference>
<dbReference type="InParanoid" id="A0A0C9ZEK3"/>
<evidence type="ECO:0000313" key="1">
    <source>
        <dbReference type="EMBL" id="KIK35895.1"/>
    </source>
</evidence>
<reference evidence="1 2" key="1">
    <citation type="submission" date="2014-04" db="EMBL/GenBank/DDBJ databases">
        <authorList>
            <consortium name="DOE Joint Genome Institute"/>
            <person name="Kuo A."/>
            <person name="Ruytinx J."/>
            <person name="Rineau F."/>
            <person name="Colpaert J."/>
            <person name="Kohler A."/>
            <person name="Nagy L.G."/>
            <person name="Floudas D."/>
            <person name="Copeland A."/>
            <person name="Barry K.W."/>
            <person name="Cichocki N."/>
            <person name="Veneault-Fourrey C."/>
            <person name="LaButti K."/>
            <person name="Lindquist E.A."/>
            <person name="Lipzen A."/>
            <person name="Lundell T."/>
            <person name="Morin E."/>
            <person name="Murat C."/>
            <person name="Sun H."/>
            <person name="Tunlid A."/>
            <person name="Henrissat B."/>
            <person name="Grigoriev I.V."/>
            <person name="Hibbett D.S."/>
            <person name="Martin F."/>
            <person name="Nordberg H.P."/>
            <person name="Cantor M.N."/>
            <person name="Hua S.X."/>
        </authorList>
    </citation>
    <scope>NUCLEOTIDE SEQUENCE [LARGE SCALE GENOMIC DNA]</scope>
    <source>
        <strain evidence="1 2">UH-Slu-Lm8-n1</strain>
    </source>
</reference>
<gene>
    <name evidence="1" type="ORF">CY34DRAFT_811821</name>
</gene>
<accession>A0A0C9ZEK3</accession>
<keyword evidence="2" id="KW-1185">Reference proteome</keyword>
<dbReference type="Proteomes" id="UP000054485">
    <property type="component" value="Unassembled WGS sequence"/>
</dbReference>
<dbReference type="HOGENOM" id="CLU_2998035_0_0_1"/>
<organism evidence="1 2">
    <name type="scientific">Suillus luteus UH-Slu-Lm8-n1</name>
    <dbReference type="NCBI Taxonomy" id="930992"/>
    <lineage>
        <taxon>Eukaryota</taxon>
        <taxon>Fungi</taxon>
        <taxon>Dikarya</taxon>
        <taxon>Basidiomycota</taxon>
        <taxon>Agaricomycotina</taxon>
        <taxon>Agaricomycetes</taxon>
        <taxon>Agaricomycetidae</taxon>
        <taxon>Boletales</taxon>
        <taxon>Suillineae</taxon>
        <taxon>Suillaceae</taxon>
        <taxon>Suillus</taxon>
    </lineage>
</organism>
<evidence type="ECO:0000313" key="2">
    <source>
        <dbReference type="Proteomes" id="UP000054485"/>
    </source>
</evidence>
<dbReference type="AlphaFoldDB" id="A0A0C9ZEK3"/>
<sequence length="57" mass="6213">MRHSGLSASTIEPLPSPFTESLAQTTSTIASRFLLLKAKTRATEKQLHSMSTARLVL</sequence>
<dbReference type="EMBL" id="KN835580">
    <property type="protein sequence ID" value="KIK35895.1"/>
    <property type="molecule type" value="Genomic_DNA"/>
</dbReference>
<name>A0A0C9ZEK3_9AGAM</name>